<sequence>MIEAIRYFHASSLMELEQAMVQQIADGWQPFGAMVVDSSLGGWDFYQPMIKGSATTLPSNMAPVTDSLGYPLYGSDGTTDQAVSVSAVVQAGKADRFKLPASAAVVKNGDTVQVRNSAGANGKGSTSVVTAGSVVTGINLAATIAPVANGTVLASLPVTNNAILAIGTANRQVTVNVANGVITGLTIV</sequence>
<dbReference type="OrthoDB" id="6637753at2"/>
<proteinExistence type="predicted"/>
<dbReference type="Proteomes" id="UP000237073">
    <property type="component" value="Unassembled WGS sequence"/>
</dbReference>
<gene>
    <name evidence="2" type="ORF">CHU32_21090</name>
    <name evidence="1" type="ORF">CHU33_20205</name>
</gene>
<dbReference type="RefSeq" id="WP_103677866.1">
    <property type="nucleotide sequence ID" value="NZ_PQGD01000020.1"/>
</dbReference>
<protein>
    <recommendedName>
        <fullName evidence="5">DUF1737 domain-containing protein</fullName>
    </recommendedName>
</protein>
<evidence type="ECO:0000313" key="2">
    <source>
        <dbReference type="EMBL" id="POP44454.1"/>
    </source>
</evidence>
<evidence type="ECO:0008006" key="5">
    <source>
        <dbReference type="Google" id="ProtNLM"/>
    </source>
</evidence>
<evidence type="ECO:0000313" key="4">
    <source>
        <dbReference type="Proteomes" id="UP000247005"/>
    </source>
</evidence>
<evidence type="ECO:0000313" key="3">
    <source>
        <dbReference type="Proteomes" id="UP000237073"/>
    </source>
</evidence>
<reference evidence="3 4" key="1">
    <citation type="submission" date="2018-01" db="EMBL/GenBank/DDBJ databases">
        <title>Superficieibacter electus gen. nov., sp. nov., an extended-spectrum beta-lactamase possessing member of the Enterobacteriaceae family, isolated from intensive care unit surfaces.</title>
        <authorList>
            <person name="Potter R.F."/>
            <person name="D'Souza A.W."/>
        </authorList>
    </citation>
    <scope>NUCLEOTIDE SEQUENCE [LARGE SCALE GENOMIC DNA]</scope>
    <source>
        <strain evidence="2 4">BP-1</strain>
        <strain evidence="1 3">BP-2</strain>
    </source>
</reference>
<dbReference type="AlphaFoldDB" id="A0A2P5GJY4"/>
<dbReference type="EMBL" id="PQGE01000021">
    <property type="protein sequence ID" value="POP42146.1"/>
    <property type="molecule type" value="Genomic_DNA"/>
</dbReference>
<organism evidence="2 4">
    <name type="scientific">Superficieibacter electus</name>
    <dbReference type="NCBI Taxonomy" id="2022662"/>
    <lineage>
        <taxon>Bacteria</taxon>
        <taxon>Pseudomonadati</taxon>
        <taxon>Pseudomonadota</taxon>
        <taxon>Gammaproteobacteria</taxon>
        <taxon>Enterobacterales</taxon>
        <taxon>Enterobacteriaceae</taxon>
        <taxon>Superficieibacter</taxon>
    </lineage>
</organism>
<accession>A0A2P5GJY4</accession>
<dbReference type="EMBL" id="PQGD01000020">
    <property type="protein sequence ID" value="POP44454.1"/>
    <property type="molecule type" value="Genomic_DNA"/>
</dbReference>
<comment type="caution">
    <text evidence="2">The sequence shown here is derived from an EMBL/GenBank/DDBJ whole genome shotgun (WGS) entry which is preliminary data.</text>
</comment>
<name>A0A2P5GJY4_9ENTR</name>
<evidence type="ECO:0000313" key="1">
    <source>
        <dbReference type="EMBL" id="POP42146.1"/>
    </source>
</evidence>
<keyword evidence="3" id="KW-1185">Reference proteome</keyword>
<dbReference type="Proteomes" id="UP000247005">
    <property type="component" value="Unassembled WGS sequence"/>
</dbReference>